<organism evidence="7 8">
    <name type="scientific">Desulfovibrio subterraneus</name>
    <dbReference type="NCBI Taxonomy" id="2718620"/>
    <lineage>
        <taxon>Bacteria</taxon>
        <taxon>Pseudomonadati</taxon>
        <taxon>Thermodesulfobacteriota</taxon>
        <taxon>Desulfovibrionia</taxon>
        <taxon>Desulfovibrionales</taxon>
        <taxon>Desulfovibrionaceae</taxon>
        <taxon>Desulfovibrio</taxon>
    </lineage>
</organism>
<keyword evidence="5 6" id="KW-0472">Membrane</keyword>
<dbReference type="Proteomes" id="UP000503840">
    <property type="component" value="Unassembled WGS sequence"/>
</dbReference>
<dbReference type="CDD" id="cd16914">
    <property type="entry name" value="EcfT"/>
    <property type="match status" value="1"/>
</dbReference>
<dbReference type="InterPro" id="IPR003339">
    <property type="entry name" value="ABC/ECF_trnsptr_transmembrane"/>
</dbReference>
<keyword evidence="4 6" id="KW-1133">Transmembrane helix</keyword>
<evidence type="ECO:0000313" key="7">
    <source>
        <dbReference type="EMBL" id="GFM33521.1"/>
    </source>
</evidence>
<keyword evidence="2" id="KW-1003">Cell membrane</keyword>
<name>A0A7J0BJX1_9BACT</name>
<dbReference type="GO" id="GO:0043190">
    <property type="term" value="C:ATP-binding cassette (ABC) transporter complex"/>
    <property type="evidence" value="ECO:0007669"/>
    <property type="project" value="InterPro"/>
</dbReference>
<dbReference type="AlphaFoldDB" id="A0A7J0BJX1"/>
<sequence>MLEEPFSSGTSPMHRLDPRCKILAAVCSAIPTALMQHMESALAVLAISLLLMAMARPPAGPLMRRMALVNLFMALLWIFLPFSTPGTPLANFGPLTATAEGIRLAALITLKSNAIILTFIALIATSTVTATGSALSSLHVPDKLALLFLFTWRYIHVIAQEYERLCTAAKIRGFIPGTNMHTYRTYANLAAMVLVRSWDRAERVNSAMRLRGFSGTFRTLHEQRLHLQDIATALMITAPFAISFGYDLILRFGPLTVMP</sequence>
<dbReference type="GO" id="GO:0006824">
    <property type="term" value="P:cobalt ion transport"/>
    <property type="evidence" value="ECO:0007669"/>
    <property type="project" value="InterPro"/>
</dbReference>
<evidence type="ECO:0000256" key="2">
    <source>
        <dbReference type="ARBA" id="ARBA00022475"/>
    </source>
</evidence>
<protein>
    <submittedName>
        <fullName evidence="7">Cobalt ECF transporter T component CbiQ</fullName>
    </submittedName>
</protein>
<proteinExistence type="predicted"/>
<dbReference type="PANTHER" id="PTHR34857">
    <property type="entry name" value="SLL0384 PROTEIN"/>
    <property type="match status" value="1"/>
</dbReference>
<reference evidence="7 8" key="1">
    <citation type="submission" date="2020-05" db="EMBL/GenBank/DDBJ databases">
        <title>Draft genome sequence of Desulfovibrio sp. strain HN2T.</title>
        <authorList>
            <person name="Ueno A."/>
            <person name="Tamazawa S."/>
            <person name="Tamamura S."/>
            <person name="Murakami T."/>
            <person name="Kiyama T."/>
            <person name="Inomata H."/>
            <person name="Amano Y."/>
            <person name="Miyakawa K."/>
            <person name="Tamaki H."/>
            <person name="Naganuma T."/>
            <person name="Kaneko K."/>
        </authorList>
    </citation>
    <scope>NUCLEOTIDE SEQUENCE [LARGE SCALE GENOMIC DNA]</scope>
    <source>
        <strain evidence="7 8">HN2</strain>
    </source>
</reference>
<feature type="transmembrane region" description="Helical" evidence="6">
    <location>
        <begin position="104"/>
        <end position="124"/>
    </location>
</feature>
<accession>A0A7J0BJX1</accession>
<evidence type="ECO:0000256" key="1">
    <source>
        <dbReference type="ARBA" id="ARBA00004651"/>
    </source>
</evidence>
<dbReference type="PANTHER" id="PTHR34857:SF2">
    <property type="entry name" value="SLL0384 PROTEIN"/>
    <property type="match status" value="1"/>
</dbReference>
<dbReference type="InterPro" id="IPR051611">
    <property type="entry name" value="ECF_transporter_component"/>
</dbReference>
<dbReference type="NCBIfam" id="TIGR02454">
    <property type="entry name" value="ECF_T_CbiQ"/>
    <property type="match status" value="1"/>
</dbReference>
<dbReference type="RefSeq" id="WP_174405177.1">
    <property type="nucleotide sequence ID" value="NZ_BLVO01000013.1"/>
</dbReference>
<keyword evidence="8" id="KW-1185">Reference proteome</keyword>
<dbReference type="Pfam" id="PF02361">
    <property type="entry name" value="CbiQ"/>
    <property type="match status" value="1"/>
</dbReference>
<feature type="transmembrane region" description="Helical" evidence="6">
    <location>
        <begin position="230"/>
        <end position="249"/>
    </location>
</feature>
<evidence type="ECO:0000256" key="6">
    <source>
        <dbReference type="SAM" id="Phobius"/>
    </source>
</evidence>
<comment type="subcellular location">
    <subcellularLocation>
        <location evidence="1">Cell membrane</location>
        <topology evidence="1">Multi-pass membrane protein</topology>
    </subcellularLocation>
</comment>
<evidence type="ECO:0000256" key="5">
    <source>
        <dbReference type="ARBA" id="ARBA00023136"/>
    </source>
</evidence>
<dbReference type="InterPro" id="IPR012809">
    <property type="entry name" value="ECF_CbiQ"/>
</dbReference>
<gene>
    <name evidence="7" type="ORF">DSM101010T_18860</name>
</gene>
<feature type="transmembrane region" description="Helical" evidence="6">
    <location>
        <begin position="38"/>
        <end position="55"/>
    </location>
</feature>
<feature type="transmembrane region" description="Helical" evidence="6">
    <location>
        <begin position="67"/>
        <end position="84"/>
    </location>
</feature>
<comment type="caution">
    <text evidence="7">The sequence shown here is derived from an EMBL/GenBank/DDBJ whole genome shotgun (WGS) entry which is preliminary data.</text>
</comment>
<evidence type="ECO:0000256" key="3">
    <source>
        <dbReference type="ARBA" id="ARBA00022692"/>
    </source>
</evidence>
<evidence type="ECO:0000256" key="4">
    <source>
        <dbReference type="ARBA" id="ARBA00022989"/>
    </source>
</evidence>
<keyword evidence="3 6" id="KW-0812">Transmembrane</keyword>
<dbReference type="EMBL" id="BLVO01000013">
    <property type="protein sequence ID" value="GFM33521.1"/>
    <property type="molecule type" value="Genomic_DNA"/>
</dbReference>
<evidence type="ECO:0000313" key="8">
    <source>
        <dbReference type="Proteomes" id="UP000503840"/>
    </source>
</evidence>